<reference evidence="2" key="1">
    <citation type="journal article" date="2021" name="Nat. Commun.">
        <title>Connecting structure to function with the recovery of over 1000 high-quality metagenome-assembled genomes from activated sludge using long-read sequencing.</title>
        <authorList>
            <person name="Singleton C.M."/>
            <person name="Petriglieri F."/>
            <person name="Kristensen J.M."/>
            <person name="Kirkegaard R.H."/>
            <person name="Michaelsen T.Y."/>
            <person name="Andersen M.H."/>
            <person name="Kondrotaite Z."/>
            <person name="Karst S.M."/>
            <person name="Dueholm M.S."/>
            <person name="Nielsen P.H."/>
            <person name="Albertsen M."/>
        </authorList>
    </citation>
    <scope>NUCLEOTIDE SEQUENCE [LARGE SCALE GENOMIC DNA]</scope>
</reference>
<name>A0A9D7QLQ3_9RHOO</name>
<dbReference type="Gene3D" id="3.30.2020.10">
    <property type="entry name" value="NE0471-like N-terminal domain"/>
    <property type="match status" value="1"/>
</dbReference>
<gene>
    <name evidence="1" type="ORF">IPN75_11470</name>
</gene>
<dbReference type="Proteomes" id="UP000808146">
    <property type="component" value="Unassembled WGS sequence"/>
</dbReference>
<dbReference type="Pfam" id="PF10387">
    <property type="entry name" value="DUF2442"/>
    <property type="match status" value="1"/>
</dbReference>
<sequence>MNPYVKNLTPLPDYCLLLSFENGETRIFDAAPYLEKGVFQRIRHPGLFGLAKVVADSVEWPGEVDLSYDTLYLESQPAMQDHAA</sequence>
<organism evidence="1 2">
    <name type="scientific">Candidatus Dechloromonas phosphorivorans</name>
    <dbReference type="NCBI Taxonomy" id="2899244"/>
    <lineage>
        <taxon>Bacteria</taxon>
        <taxon>Pseudomonadati</taxon>
        <taxon>Pseudomonadota</taxon>
        <taxon>Betaproteobacteria</taxon>
        <taxon>Rhodocyclales</taxon>
        <taxon>Azonexaceae</taxon>
        <taxon>Dechloromonas</taxon>
    </lineage>
</organism>
<dbReference type="InterPro" id="IPR036782">
    <property type="entry name" value="NE0471-like_N"/>
</dbReference>
<evidence type="ECO:0000313" key="2">
    <source>
        <dbReference type="Proteomes" id="UP000808146"/>
    </source>
</evidence>
<dbReference type="EMBL" id="JADKBR010000015">
    <property type="protein sequence ID" value="MBK8890943.1"/>
    <property type="molecule type" value="Genomic_DNA"/>
</dbReference>
<evidence type="ECO:0000313" key="1">
    <source>
        <dbReference type="EMBL" id="MBK8890943.1"/>
    </source>
</evidence>
<dbReference type="SUPFAM" id="SSF143880">
    <property type="entry name" value="NE0471 N-terminal domain-like"/>
    <property type="match status" value="1"/>
</dbReference>
<accession>A0A9D7QLQ3</accession>
<comment type="caution">
    <text evidence="1">The sequence shown here is derived from an EMBL/GenBank/DDBJ whole genome shotgun (WGS) entry which is preliminary data.</text>
</comment>
<dbReference type="AlphaFoldDB" id="A0A9D7QLQ3"/>
<dbReference type="InterPro" id="IPR018841">
    <property type="entry name" value="DUF2442"/>
</dbReference>
<proteinExistence type="predicted"/>
<protein>
    <submittedName>
        <fullName evidence="1">DUF2442 domain-containing protein</fullName>
    </submittedName>
</protein>